<evidence type="ECO:0000313" key="4">
    <source>
        <dbReference type="Proteomes" id="UP000501387"/>
    </source>
</evidence>
<dbReference type="Proteomes" id="UP000501387">
    <property type="component" value="Chromosome"/>
</dbReference>
<dbReference type="Gene3D" id="1.10.260.40">
    <property type="entry name" value="lambda repressor-like DNA-binding domains"/>
    <property type="match status" value="1"/>
</dbReference>
<dbReference type="PROSITE" id="PS50943">
    <property type="entry name" value="HTH_CROC1"/>
    <property type="match status" value="1"/>
</dbReference>
<dbReference type="SMART" id="SM00530">
    <property type="entry name" value="HTH_XRE"/>
    <property type="match status" value="1"/>
</dbReference>
<feature type="region of interest" description="Disordered" evidence="1">
    <location>
        <begin position="92"/>
        <end position="111"/>
    </location>
</feature>
<proteinExistence type="predicted"/>
<dbReference type="KEGG" id="lins:G7067_09230"/>
<name>A0A6G8FJB5_9MICO</name>
<reference evidence="3 4" key="1">
    <citation type="submission" date="2020-03" db="EMBL/GenBank/DDBJ databases">
        <title>Leucobacter sp. nov., isolated from beetles.</title>
        <authorList>
            <person name="Hyun D.-W."/>
            <person name="Bae J.-W."/>
        </authorList>
    </citation>
    <scope>NUCLEOTIDE SEQUENCE [LARGE SCALE GENOMIC DNA]</scope>
    <source>
        <strain evidence="3 4">HDW9B</strain>
    </source>
</reference>
<evidence type="ECO:0000256" key="1">
    <source>
        <dbReference type="SAM" id="MobiDB-lite"/>
    </source>
</evidence>
<gene>
    <name evidence="3" type="ORF">G7067_09230</name>
</gene>
<evidence type="ECO:0000259" key="2">
    <source>
        <dbReference type="PROSITE" id="PS50943"/>
    </source>
</evidence>
<sequence>MDTKVTTAKAWESEQWEAHIGQQVRRARLEENSSQAQLAERANVALGALKNLEAGRGSTLRTLVRVVRALGLEEWLEELSPDPGISPMAMLRAARDSAPPKRASGSRRERA</sequence>
<feature type="domain" description="HTH cro/C1-type" evidence="2">
    <location>
        <begin position="24"/>
        <end position="76"/>
    </location>
</feature>
<dbReference type="EMBL" id="CP049934">
    <property type="protein sequence ID" value="QIM16550.1"/>
    <property type="molecule type" value="Genomic_DNA"/>
</dbReference>
<dbReference type="InterPro" id="IPR001387">
    <property type="entry name" value="Cro/C1-type_HTH"/>
</dbReference>
<accession>A0A6G8FJB5</accession>
<dbReference type="CDD" id="cd00093">
    <property type="entry name" value="HTH_XRE"/>
    <property type="match status" value="1"/>
</dbReference>
<dbReference type="RefSeq" id="WP_166323657.1">
    <property type="nucleotide sequence ID" value="NZ_CP049934.1"/>
</dbReference>
<keyword evidence="4" id="KW-1185">Reference proteome</keyword>
<dbReference type="AlphaFoldDB" id="A0A6G8FJB5"/>
<dbReference type="GO" id="GO:0003677">
    <property type="term" value="F:DNA binding"/>
    <property type="evidence" value="ECO:0007669"/>
    <property type="project" value="InterPro"/>
</dbReference>
<dbReference type="SUPFAM" id="SSF47413">
    <property type="entry name" value="lambda repressor-like DNA-binding domains"/>
    <property type="match status" value="1"/>
</dbReference>
<protein>
    <submittedName>
        <fullName evidence="3">Helix-turn-helix transcriptional regulator</fullName>
    </submittedName>
</protein>
<dbReference type="Pfam" id="PF01381">
    <property type="entry name" value="HTH_3"/>
    <property type="match status" value="1"/>
</dbReference>
<evidence type="ECO:0000313" key="3">
    <source>
        <dbReference type="EMBL" id="QIM16550.1"/>
    </source>
</evidence>
<dbReference type="InterPro" id="IPR010982">
    <property type="entry name" value="Lambda_DNA-bd_dom_sf"/>
</dbReference>
<organism evidence="3 4">
    <name type="scientific">Leucobacter insecticola</name>
    <dbReference type="NCBI Taxonomy" id="2714934"/>
    <lineage>
        <taxon>Bacteria</taxon>
        <taxon>Bacillati</taxon>
        <taxon>Actinomycetota</taxon>
        <taxon>Actinomycetes</taxon>
        <taxon>Micrococcales</taxon>
        <taxon>Microbacteriaceae</taxon>
        <taxon>Leucobacter</taxon>
    </lineage>
</organism>